<feature type="domain" description="PDZ" evidence="3">
    <location>
        <begin position="10"/>
        <end position="78"/>
    </location>
</feature>
<reference evidence="4" key="2">
    <citation type="submission" date="2025-09" db="UniProtKB">
        <authorList>
            <consortium name="Ensembl"/>
        </authorList>
    </citation>
    <scope>IDENTIFICATION</scope>
</reference>
<dbReference type="Proteomes" id="UP000694559">
    <property type="component" value="Unplaced"/>
</dbReference>
<dbReference type="AlphaFoldDB" id="A0A8C6VRQ9"/>
<evidence type="ECO:0000256" key="1">
    <source>
        <dbReference type="ARBA" id="ARBA00004123"/>
    </source>
</evidence>
<dbReference type="PROSITE" id="PS50106">
    <property type="entry name" value="PDZ"/>
    <property type="match status" value="1"/>
</dbReference>
<protein>
    <recommendedName>
        <fullName evidence="3">PDZ domain-containing protein</fullName>
    </recommendedName>
</protein>
<keyword evidence="2" id="KW-0539">Nucleus</keyword>
<dbReference type="Pfam" id="PF00595">
    <property type="entry name" value="PDZ"/>
    <property type="match status" value="1"/>
</dbReference>
<dbReference type="PANTHER" id="PTHR23348">
    <property type="entry name" value="PERIAXIN/AHNAK"/>
    <property type="match status" value="1"/>
</dbReference>
<evidence type="ECO:0000313" key="5">
    <source>
        <dbReference type="Proteomes" id="UP000694559"/>
    </source>
</evidence>
<dbReference type="SUPFAM" id="SSF50156">
    <property type="entry name" value="PDZ domain-like"/>
    <property type="match status" value="1"/>
</dbReference>
<proteinExistence type="predicted"/>
<dbReference type="InterPro" id="IPR036034">
    <property type="entry name" value="PDZ_sf"/>
</dbReference>
<dbReference type="FunFam" id="2.30.42.10:FF:000106">
    <property type="entry name" value="Neuroblast differentiation-associated protein AHNAK"/>
    <property type="match status" value="1"/>
</dbReference>
<dbReference type="Gene3D" id="2.30.42.10">
    <property type="match status" value="1"/>
</dbReference>
<dbReference type="GeneTree" id="ENSGT00940000154902"/>
<dbReference type="OrthoDB" id="447516at2759"/>
<dbReference type="GO" id="GO:0043034">
    <property type="term" value="C:costamere"/>
    <property type="evidence" value="ECO:0007669"/>
    <property type="project" value="TreeGrafter"/>
</dbReference>
<evidence type="ECO:0000313" key="4">
    <source>
        <dbReference type="Ensembl" id="ENSNNAP00000007386.1"/>
    </source>
</evidence>
<reference evidence="4" key="1">
    <citation type="submission" date="2025-08" db="UniProtKB">
        <authorList>
            <consortium name="Ensembl"/>
        </authorList>
    </citation>
    <scope>IDENTIFICATION</scope>
</reference>
<comment type="subcellular location">
    <subcellularLocation>
        <location evidence="1">Nucleus</location>
    </subcellularLocation>
</comment>
<dbReference type="Ensembl" id="ENSNNAT00000007748.1">
    <property type="protein sequence ID" value="ENSNNAP00000007386.1"/>
    <property type="gene ID" value="ENSNNAG00000005002.1"/>
</dbReference>
<dbReference type="InterPro" id="IPR052082">
    <property type="entry name" value="Myelin_sheath_structural"/>
</dbReference>
<evidence type="ECO:0000259" key="3">
    <source>
        <dbReference type="PROSITE" id="PS50106"/>
    </source>
</evidence>
<sequence>MDKEEESTREILLPDWQGSSHGITIKETDEGVFVKQVQQDSPVAKTGIVQEGDQIVSATIYFDNVHSGEVSELLKNVGHHTVGLRLQRKGDRSPLPGQSGSYDVFPPRSPEVVLVSMCEKKRMEEVLRMCGIFKEHNKLSLP</sequence>
<keyword evidence="5" id="KW-1185">Reference proteome</keyword>
<accession>A0A8C6VRQ9</accession>
<dbReference type="SMART" id="SM00228">
    <property type="entry name" value="PDZ"/>
    <property type="match status" value="1"/>
</dbReference>
<dbReference type="PANTHER" id="PTHR23348:SF41">
    <property type="entry name" value="NEUROBLAST DIFFERENTIATION-ASSOCIATED PROTEIN AHNAK"/>
    <property type="match status" value="1"/>
</dbReference>
<dbReference type="OMA" id="WTHEAMG"/>
<dbReference type="InterPro" id="IPR001478">
    <property type="entry name" value="PDZ"/>
</dbReference>
<dbReference type="GO" id="GO:0043484">
    <property type="term" value="P:regulation of RNA splicing"/>
    <property type="evidence" value="ECO:0007669"/>
    <property type="project" value="TreeGrafter"/>
</dbReference>
<evidence type="ECO:0000256" key="2">
    <source>
        <dbReference type="ARBA" id="ARBA00023242"/>
    </source>
</evidence>
<name>A0A8C6VRQ9_NAJNA</name>
<organism evidence="4 5">
    <name type="scientific">Naja naja</name>
    <name type="common">Indian cobra</name>
    <dbReference type="NCBI Taxonomy" id="35670"/>
    <lineage>
        <taxon>Eukaryota</taxon>
        <taxon>Metazoa</taxon>
        <taxon>Chordata</taxon>
        <taxon>Craniata</taxon>
        <taxon>Vertebrata</taxon>
        <taxon>Euteleostomi</taxon>
        <taxon>Lepidosauria</taxon>
        <taxon>Squamata</taxon>
        <taxon>Bifurcata</taxon>
        <taxon>Unidentata</taxon>
        <taxon>Episquamata</taxon>
        <taxon>Toxicofera</taxon>
        <taxon>Serpentes</taxon>
        <taxon>Colubroidea</taxon>
        <taxon>Elapidae</taxon>
        <taxon>Elapinae</taxon>
        <taxon>Naja</taxon>
    </lineage>
</organism>
<dbReference type="GO" id="GO:0005634">
    <property type="term" value="C:nucleus"/>
    <property type="evidence" value="ECO:0007669"/>
    <property type="project" value="UniProtKB-SubCell"/>
</dbReference>